<sequence length="519" mass="58874">MKTFYKLLLIVFIFSACKPSADKHQEKYNEQYRPQVHFSPEKMWANDPNGMVYYDGEYHLFYQHTPHAVTPDFPKMHWGHAVSTDLIHWKRLPPAIAPDKHGAIFSGSAVVDVNNTSGLGTQMNPPLVAIYTYHNRQLEVTGCDTFQYQGLAYSIDKGRNWIKYEHNPVLPNPGIRDFRDPKVSWHPESEKWIMTLAVLDHINFYSSPNLIDWTLESEFGEGIGAHGGVWECPDLFPLQVEGTDEIKWVLLVSINPGGPNGGSATQYFVGEFDGHVFEPHGERTKWLDYGKDNYAGVTWSDIPDEDGRRILLGWMNNWQYANEIPTSGWRGAFTLPRTLELTEIYNDYLLVSSPVKEFEKLKSGSKKISGSTVSGMQEINMKPQFPMEINLNFNTENNTAMNFGERFGIILSNEKNESLKIGYDNLNKLFFIDRSNCGWDSPNQEFAGIHYAPYVVSSPSLDLKLIIDESSVELFAIGGLVSMTEQLFPSEKFTSISLYSEKGDVELLSGTISNLSSIW</sequence>
<evidence type="ECO:0000256" key="3">
    <source>
        <dbReference type="ARBA" id="ARBA00023295"/>
    </source>
</evidence>
<dbReference type="PROSITE" id="PS51257">
    <property type="entry name" value="PROKAR_LIPOPROTEIN"/>
    <property type="match status" value="1"/>
</dbReference>
<dbReference type="PANTHER" id="PTHR42800:SF1">
    <property type="entry name" value="EXOINULINASE INUD (AFU_ORTHOLOGUE AFUA_5G00480)"/>
    <property type="match status" value="1"/>
</dbReference>
<dbReference type="GO" id="GO:0004575">
    <property type="term" value="F:sucrose alpha-glucosidase activity"/>
    <property type="evidence" value="ECO:0007669"/>
    <property type="project" value="TreeGrafter"/>
</dbReference>
<evidence type="ECO:0000259" key="5">
    <source>
        <dbReference type="Pfam" id="PF00251"/>
    </source>
</evidence>
<dbReference type="Gene3D" id="2.115.10.20">
    <property type="entry name" value="Glycosyl hydrolase domain, family 43"/>
    <property type="match status" value="1"/>
</dbReference>
<dbReference type="AlphaFoldDB" id="A0A6C0RGA0"/>
<dbReference type="RefSeq" id="WP_163348135.1">
    <property type="nucleotide sequence ID" value="NZ_CP048409.1"/>
</dbReference>
<dbReference type="SUPFAM" id="SSF49899">
    <property type="entry name" value="Concanavalin A-like lectins/glucanases"/>
    <property type="match status" value="1"/>
</dbReference>
<dbReference type="CDD" id="cd18622">
    <property type="entry name" value="GH32_Inu-like"/>
    <property type="match status" value="1"/>
</dbReference>
<dbReference type="GO" id="GO:0005987">
    <property type="term" value="P:sucrose catabolic process"/>
    <property type="evidence" value="ECO:0007669"/>
    <property type="project" value="TreeGrafter"/>
</dbReference>
<dbReference type="GO" id="GO:0005737">
    <property type="term" value="C:cytoplasm"/>
    <property type="evidence" value="ECO:0007669"/>
    <property type="project" value="TreeGrafter"/>
</dbReference>
<gene>
    <name evidence="7" type="ORF">G0Q07_16175</name>
</gene>
<evidence type="ECO:0000313" key="8">
    <source>
        <dbReference type="Proteomes" id="UP000474630"/>
    </source>
</evidence>
<evidence type="ECO:0000256" key="2">
    <source>
        <dbReference type="ARBA" id="ARBA00022801"/>
    </source>
</evidence>
<protein>
    <submittedName>
        <fullName evidence="7">Glycoside hydrolase family 32 protein</fullName>
    </submittedName>
</protein>
<dbReference type="InterPro" id="IPR023296">
    <property type="entry name" value="Glyco_hydro_beta-prop_sf"/>
</dbReference>
<evidence type="ECO:0000256" key="4">
    <source>
        <dbReference type="RuleBase" id="RU362110"/>
    </source>
</evidence>
<dbReference type="Pfam" id="PF00251">
    <property type="entry name" value="Glyco_hydro_32N"/>
    <property type="match status" value="1"/>
</dbReference>
<keyword evidence="3 4" id="KW-0326">Glycosidase</keyword>
<dbReference type="SUPFAM" id="SSF75005">
    <property type="entry name" value="Arabinanase/levansucrase/invertase"/>
    <property type="match status" value="1"/>
</dbReference>
<dbReference type="Gene3D" id="2.60.120.560">
    <property type="entry name" value="Exo-inulinase, domain 1"/>
    <property type="match status" value="1"/>
</dbReference>
<feature type="domain" description="Glycosyl hydrolase family 32 C-terminal" evidence="6">
    <location>
        <begin position="364"/>
        <end position="512"/>
    </location>
</feature>
<dbReference type="InterPro" id="IPR001362">
    <property type="entry name" value="Glyco_hydro_32"/>
</dbReference>
<dbReference type="InterPro" id="IPR013320">
    <property type="entry name" value="ConA-like_dom_sf"/>
</dbReference>
<dbReference type="Pfam" id="PF08244">
    <property type="entry name" value="Glyco_hydro_32C"/>
    <property type="match status" value="1"/>
</dbReference>
<dbReference type="EMBL" id="CP048409">
    <property type="protein sequence ID" value="QIA09159.1"/>
    <property type="molecule type" value="Genomic_DNA"/>
</dbReference>
<dbReference type="SMART" id="SM00640">
    <property type="entry name" value="Glyco_32"/>
    <property type="match status" value="1"/>
</dbReference>
<accession>A0A6C0RGA0</accession>
<organism evidence="7 8">
    <name type="scientific">Draconibacterium halophilum</name>
    <dbReference type="NCBI Taxonomy" id="2706887"/>
    <lineage>
        <taxon>Bacteria</taxon>
        <taxon>Pseudomonadati</taxon>
        <taxon>Bacteroidota</taxon>
        <taxon>Bacteroidia</taxon>
        <taxon>Marinilabiliales</taxon>
        <taxon>Prolixibacteraceae</taxon>
        <taxon>Draconibacterium</taxon>
    </lineage>
</organism>
<evidence type="ECO:0000259" key="6">
    <source>
        <dbReference type="Pfam" id="PF08244"/>
    </source>
</evidence>
<dbReference type="PROSITE" id="PS00609">
    <property type="entry name" value="GLYCOSYL_HYDROL_F32"/>
    <property type="match status" value="1"/>
</dbReference>
<proteinExistence type="inferred from homology"/>
<reference evidence="7 8" key="1">
    <citation type="submission" date="2020-02" db="EMBL/GenBank/DDBJ databases">
        <title>Genome sequencing for Draconibacterium sp. strain M1.</title>
        <authorList>
            <person name="Park S.-J."/>
        </authorList>
    </citation>
    <scope>NUCLEOTIDE SEQUENCE [LARGE SCALE GENOMIC DNA]</scope>
    <source>
        <strain evidence="7 8">M1</strain>
    </source>
</reference>
<evidence type="ECO:0000313" key="7">
    <source>
        <dbReference type="EMBL" id="QIA09159.1"/>
    </source>
</evidence>
<feature type="domain" description="Glycosyl hydrolase family 32 N-terminal" evidence="5">
    <location>
        <begin position="37"/>
        <end position="351"/>
    </location>
</feature>
<keyword evidence="2 4" id="KW-0378">Hydrolase</keyword>
<keyword evidence="8" id="KW-1185">Reference proteome</keyword>
<name>A0A6C0RGA0_9BACT</name>
<evidence type="ECO:0000256" key="1">
    <source>
        <dbReference type="ARBA" id="ARBA00009902"/>
    </source>
</evidence>
<comment type="similarity">
    <text evidence="1 4">Belongs to the glycosyl hydrolase 32 family.</text>
</comment>
<dbReference type="PANTHER" id="PTHR42800">
    <property type="entry name" value="EXOINULINASE INUD (AFU_ORTHOLOGUE AFUA_5G00480)"/>
    <property type="match status" value="1"/>
</dbReference>
<dbReference type="InterPro" id="IPR013148">
    <property type="entry name" value="Glyco_hydro_32_N"/>
</dbReference>
<dbReference type="InterPro" id="IPR018053">
    <property type="entry name" value="Glyco_hydro_32_AS"/>
</dbReference>
<dbReference type="InterPro" id="IPR013189">
    <property type="entry name" value="Glyco_hydro_32_C"/>
</dbReference>
<dbReference type="KEGG" id="drc:G0Q07_16175"/>
<dbReference type="Proteomes" id="UP000474630">
    <property type="component" value="Chromosome"/>
</dbReference>